<keyword evidence="2" id="KW-1185">Reference proteome</keyword>
<reference evidence="1 2" key="1">
    <citation type="journal article" date="2019" name="Nat. Ecol. Evol.">
        <title>Megaphylogeny resolves global patterns of mushroom evolution.</title>
        <authorList>
            <person name="Varga T."/>
            <person name="Krizsan K."/>
            <person name="Foldi C."/>
            <person name="Dima B."/>
            <person name="Sanchez-Garcia M."/>
            <person name="Sanchez-Ramirez S."/>
            <person name="Szollosi G.J."/>
            <person name="Szarkandi J.G."/>
            <person name="Papp V."/>
            <person name="Albert L."/>
            <person name="Andreopoulos W."/>
            <person name="Angelini C."/>
            <person name="Antonin V."/>
            <person name="Barry K.W."/>
            <person name="Bougher N.L."/>
            <person name="Buchanan P."/>
            <person name="Buyck B."/>
            <person name="Bense V."/>
            <person name="Catcheside P."/>
            <person name="Chovatia M."/>
            <person name="Cooper J."/>
            <person name="Damon W."/>
            <person name="Desjardin D."/>
            <person name="Finy P."/>
            <person name="Geml J."/>
            <person name="Haridas S."/>
            <person name="Hughes K."/>
            <person name="Justo A."/>
            <person name="Karasinski D."/>
            <person name="Kautmanova I."/>
            <person name="Kiss B."/>
            <person name="Kocsube S."/>
            <person name="Kotiranta H."/>
            <person name="LaButti K.M."/>
            <person name="Lechner B.E."/>
            <person name="Liimatainen K."/>
            <person name="Lipzen A."/>
            <person name="Lukacs Z."/>
            <person name="Mihaltcheva S."/>
            <person name="Morgado L.N."/>
            <person name="Niskanen T."/>
            <person name="Noordeloos M.E."/>
            <person name="Ohm R.A."/>
            <person name="Ortiz-Santana B."/>
            <person name="Ovrebo C."/>
            <person name="Racz N."/>
            <person name="Riley R."/>
            <person name="Savchenko A."/>
            <person name="Shiryaev A."/>
            <person name="Soop K."/>
            <person name="Spirin V."/>
            <person name="Szebenyi C."/>
            <person name="Tomsovsky M."/>
            <person name="Tulloss R.E."/>
            <person name="Uehling J."/>
            <person name="Grigoriev I.V."/>
            <person name="Vagvolgyi C."/>
            <person name="Papp T."/>
            <person name="Martin F.M."/>
            <person name="Miettinen O."/>
            <person name="Hibbett D.S."/>
            <person name="Nagy L.G."/>
        </authorList>
    </citation>
    <scope>NUCLEOTIDE SEQUENCE [LARGE SCALE GENOMIC DNA]</scope>
    <source>
        <strain evidence="1 2">NL-1719</strain>
    </source>
</reference>
<protein>
    <submittedName>
        <fullName evidence="1">Uncharacterized protein</fullName>
    </submittedName>
</protein>
<proteinExistence type="predicted"/>
<evidence type="ECO:0000313" key="2">
    <source>
        <dbReference type="Proteomes" id="UP000308600"/>
    </source>
</evidence>
<accession>A0ACD3A910</accession>
<dbReference type="EMBL" id="ML208601">
    <property type="protein sequence ID" value="TFK62160.1"/>
    <property type="molecule type" value="Genomic_DNA"/>
</dbReference>
<dbReference type="Proteomes" id="UP000308600">
    <property type="component" value="Unassembled WGS sequence"/>
</dbReference>
<gene>
    <name evidence="1" type="ORF">BDN72DRAFT_827758</name>
</gene>
<name>A0ACD3A910_9AGAR</name>
<evidence type="ECO:0000313" key="1">
    <source>
        <dbReference type="EMBL" id="TFK62160.1"/>
    </source>
</evidence>
<sequence>MSFGMSIQMRYQSLRWSAHLPSDAVSYAIDQELYDQALVWADQGRSIIWGQVLQLRLPLAELHRVEPRLAERLVQLTSDLDGAQTTKFEVASGSDILPDNFLQHLNNATEWTGLIEEVRRVPGFNRFLRPKTSAEILSAINALGGPVIYLNANRYSSDALAIVPGLDEVLHIPLHDLDFQLLKAVQILFRRSLSGTRGREEITLDRIGKLVKDPGDAIAPHLQLSFPNVLRFLWERVVKPVLDGLAISSSADLPRIWWCPSGPLSSLPLHAAGRYEQFGDNILDYVISSYASTASIALHATRPESHQGFRLLAVANPKGCGLPGTERELEIIRNHATEYEMAEIVGEDATVEAVRREMEKASWVHFACHGVQDTGDPTESALILANRTRLTLLEITKLSLPKAQFAFLSACQTAKGTDKTPDEFAHLASGMLVAGYRSVIGTMWQISDEYAPFVADRVYKRLLETPQPDYRRSAYALNEAVRALRKEPGVGFRHWVPFIHFGV</sequence>
<organism evidence="1 2">
    <name type="scientific">Pluteus cervinus</name>
    <dbReference type="NCBI Taxonomy" id="181527"/>
    <lineage>
        <taxon>Eukaryota</taxon>
        <taxon>Fungi</taxon>
        <taxon>Dikarya</taxon>
        <taxon>Basidiomycota</taxon>
        <taxon>Agaricomycotina</taxon>
        <taxon>Agaricomycetes</taxon>
        <taxon>Agaricomycetidae</taxon>
        <taxon>Agaricales</taxon>
        <taxon>Pluteineae</taxon>
        <taxon>Pluteaceae</taxon>
        <taxon>Pluteus</taxon>
    </lineage>
</organism>